<feature type="region of interest" description="Disordered" evidence="1">
    <location>
        <begin position="76"/>
        <end position="122"/>
    </location>
</feature>
<protein>
    <recommendedName>
        <fullName evidence="4">Aminoglycoside phosphotransferase domain-containing protein</fullName>
    </recommendedName>
</protein>
<proteinExistence type="predicted"/>
<organism evidence="2 3">
    <name type="scientific">Nonomuraea rosea</name>
    <dbReference type="NCBI Taxonomy" id="638574"/>
    <lineage>
        <taxon>Bacteria</taxon>
        <taxon>Bacillati</taxon>
        <taxon>Actinomycetota</taxon>
        <taxon>Actinomycetes</taxon>
        <taxon>Streptosporangiales</taxon>
        <taxon>Streptosporangiaceae</taxon>
        <taxon>Nonomuraea</taxon>
    </lineage>
</organism>
<evidence type="ECO:0008006" key="4">
    <source>
        <dbReference type="Google" id="ProtNLM"/>
    </source>
</evidence>
<dbReference type="Proteomes" id="UP001500630">
    <property type="component" value="Unassembled WGS sequence"/>
</dbReference>
<accession>A0ABP6WGQ1</accession>
<keyword evidence="3" id="KW-1185">Reference proteome</keyword>
<dbReference type="EMBL" id="BAABDQ010000006">
    <property type="protein sequence ID" value="GAA3550168.1"/>
    <property type="molecule type" value="Genomic_DNA"/>
</dbReference>
<gene>
    <name evidence="2" type="ORF">GCM10022419_033020</name>
</gene>
<evidence type="ECO:0000313" key="3">
    <source>
        <dbReference type="Proteomes" id="UP001500630"/>
    </source>
</evidence>
<evidence type="ECO:0000256" key="1">
    <source>
        <dbReference type="SAM" id="MobiDB-lite"/>
    </source>
</evidence>
<reference evidence="3" key="1">
    <citation type="journal article" date="2019" name="Int. J. Syst. Evol. Microbiol.">
        <title>The Global Catalogue of Microorganisms (GCM) 10K type strain sequencing project: providing services to taxonomists for standard genome sequencing and annotation.</title>
        <authorList>
            <consortium name="The Broad Institute Genomics Platform"/>
            <consortium name="The Broad Institute Genome Sequencing Center for Infectious Disease"/>
            <person name="Wu L."/>
            <person name="Ma J."/>
        </authorList>
    </citation>
    <scope>NUCLEOTIDE SEQUENCE [LARGE SCALE GENOMIC DNA]</scope>
    <source>
        <strain evidence="3">JCM 17326</strain>
    </source>
</reference>
<comment type="caution">
    <text evidence="2">The sequence shown here is derived from an EMBL/GenBank/DDBJ whole genome shotgun (WGS) entry which is preliminary data.</text>
</comment>
<sequence length="142" mass="15672">MGSVITFWEEIPDPQQGRPGDIGALLRRLHALPAPPKELLHTFDPFYRQHSHIRDAAGLHEDDPAFSWASCRSCGPPTPTCRSPMRRAPSTATRIVRTSCAAPTAAPRSDTPVDARSYGLKEASRPERAPAMLGWMSQGWWA</sequence>
<evidence type="ECO:0000313" key="2">
    <source>
        <dbReference type="EMBL" id="GAA3550168.1"/>
    </source>
</evidence>
<name>A0ABP6WGQ1_9ACTN</name>